<accession>A0A511XQ03</accession>
<keyword evidence="2" id="KW-1185">Reference proteome</keyword>
<organism evidence="1 2">
    <name type="scientific">Acetobacter oeni</name>
    <dbReference type="NCBI Taxonomy" id="304077"/>
    <lineage>
        <taxon>Bacteria</taxon>
        <taxon>Pseudomonadati</taxon>
        <taxon>Pseudomonadota</taxon>
        <taxon>Alphaproteobacteria</taxon>
        <taxon>Acetobacterales</taxon>
        <taxon>Acetobacteraceae</taxon>
        <taxon>Acetobacter</taxon>
    </lineage>
</organism>
<sequence length="78" mass="8667">MAAEEIGPRRSATEPVSVRKEENLFCSGRIERVWGRTGFQKVPDRYGLVPECFQADIRGWFSGCGFREATLMAGGVKA</sequence>
<dbReference type="AlphaFoldDB" id="A0A511XQ03"/>
<dbReference type="EMBL" id="BJYG01000064">
    <property type="protein sequence ID" value="GEN64976.1"/>
    <property type="molecule type" value="Genomic_DNA"/>
</dbReference>
<proteinExistence type="predicted"/>
<protein>
    <submittedName>
        <fullName evidence="1">Uncharacterized protein</fullName>
    </submittedName>
</protein>
<evidence type="ECO:0000313" key="2">
    <source>
        <dbReference type="Proteomes" id="UP000321746"/>
    </source>
</evidence>
<name>A0A511XQ03_9PROT</name>
<gene>
    <name evidence="1" type="ORF">AOE01nite_32000</name>
</gene>
<evidence type="ECO:0000313" key="1">
    <source>
        <dbReference type="EMBL" id="GEN64976.1"/>
    </source>
</evidence>
<dbReference type="Proteomes" id="UP000321746">
    <property type="component" value="Unassembled WGS sequence"/>
</dbReference>
<reference evidence="1 2" key="1">
    <citation type="submission" date="2019-07" db="EMBL/GenBank/DDBJ databases">
        <title>Whole genome shotgun sequence of Acetobacter oeni NBRC 105207.</title>
        <authorList>
            <person name="Hosoyama A."/>
            <person name="Uohara A."/>
            <person name="Ohji S."/>
            <person name="Ichikawa N."/>
        </authorList>
    </citation>
    <scope>NUCLEOTIDE SEQUENCE [LARGE SCALE GENOMIC DNA]</scope>
    <source>
        <strain evidence="1 2">NBRC 105207</strain>
    </source>
</reference>
<comment type="caution">
    <text evidence="1">The sequence shown here is derived from an EMBL/GenBank/DDBJ whole genome shotgun (WGS) entry which is preliminary data.</text>
</comment>